<evidence type="ECO:0000313" key="3">
    <source>
        <dbReference type="EMBL" id="WWC65122.1"/>
    </source>
</evidence>
<name>A0A1A5ZVJ6_9TREE</name>
<protein>
    <submittedName>
        <fullName evidence="2">Uncharacterized protein</fullName>
    </submittedName>
</protein>
<feature type="compositionally biased region" description="Polar residues" evidence="1">
    <location>
        <begin position="93"/>
        <end position="106"/>
    </location>
</feature>
<gene>
    <name evidence="2" type="ORF">I303_07741</name>
    <name evidence="3" type="ORF">I303_107736</name>
</gene>
<dbReference type="AlphaFoldDB" id="A0A1A5ZVJ6"/>
<evidence type="ECO:0000256" key="1">
    <source>
        <dbReference type="SAM" id="MobiDB-lite"/>
    </source>
</evidence>
<dbReference type="VEuPathDB" id="FungiDB:I303_07741"/>
<feature type="compositionally biased region" description="Low complexity" evidence="1">
    <location>
        <begin position="61"/>
        <end position="76"/>
    </location>
</feature>
<evidence type="ECO:0000313" key="4">
    <source>
        <dbReference type="Proteomes" id="UP000078595"/>
    </source>
</evidence>
<dbReference type="RefSeq" id="XP_018259673.1">
    <property type="nucleotide sequence ID" value="XM_018411005.1"/>
</dbReference>
<reference evidence="3" key="2">
    <citation type="submission" date="2013-07" db="EMBL/GenBank/DDBJ databases">
        <authorList>
            <consortium name="The Broad Institute Genome Sequencing Platform"/>
            <person name="Cuomo C."/>
            <person name="Litvintseva A."/>
            <person name="Chen Y."/>
            <person name="Heitman J."/>
            <person name="Sun S."/>
            <person name="Springer D."/>
            <person name="Dromer F."/>
            <person name="Young S.K."/>
            <person name="Zeng Q."/>
            <person name="Gargeya S."/>
            <person name="Fitzgerald M."/>
            <person name="Abouelleil A."/>
            <person name="Alvarado L."/>
            <person name="Berlin A.M."/>
            <person name="Chapman S.B."/>
            <person name="Dewar J."/>
            <person name="Goldberg J."/>
            <person name="Griggs A."/>
            <person name="Gujja S."/>
            <person name="Hansen M."/>
            <person name="Howarth C."/>
            <person name="Imamovic A."/>
            <person name="Larimer J."/>
            <person name="McCowan C."/>
            <person name="Murphy C."/>
            <person name="Pearson M."/>
            <person name="Priest M."/>
            <person name="Roberts A."/>
            <person name="Saif S."/>
            <person name="Shea T."/>
            <person name="Sykes S."/>
            <person name="Wortman J."/>
            <person name="Nusbaum C."/>
            <person name="Birren B."/>
        </authorList>
    </citation>
    <scope>NUCLEOTIDE SEQUENCE</scope>
    <source>
        <strain evidence="3">CBS 10117</strain>
    </source>
</reference>
<dbReference type="Proteomes" id="UP000078595">
    <property type="component" value="Chromosome 10"/>
</dbReference>
<organism evidence="2">
    <name type="scientific">Kwoniella dejecticola CBS 10117</name>
    <dbReference type="NCBI Taxonomy" id="1296121"/>
    <lineage>
        <taxon>Eukaryota</taxon>
        <taxon>Fungi</taxon>
        <taxon>Dikarya</taxon>
        <taxon>Basidiomycota</taxon>
        <taxon>Agaricomycotina</taxon>
        <taxon>Tremellomycetes</taxon>
        <taxon>Tremellales</taxon>
        <taxon>Cryptococcaceae</taxon>
        <taxon>Kwoniella</taxon>
    </lineage>
</organism>
<feature type="region of interest" description="Disordered" evidence="1">
    <location>
        <begin position="183"/>
        <end position="249"/>
    </location>
</feature>
<feature type="compositionally biased region" description="Polar residues" evidence="1">
    <location>
        <begin position="216"/>
        <end position="239"/>
    </location>
</feature>
<reference evidence="2" key="1">
    <citation type="submission" date="2013-07" db="EMBL/GenBank/DDBJ databases">
        <title>The Genome Sequence of Cryptococcus dejecticola CBS10117.</title>
        <authorList>
            <consortium name="The Broad Institute Genome Sequencing Platform"/>
            <person name="Cuomo C."/>
            <person name="Litvintseva A."/>
            <person name="Chen Y."/>
            <person name="Heitman J."/>
            <person name="Sun S."/>
            <person name="Springer D."/>
            <person name="Dromer F."/>
            <person name="Young S.K."/>
            <person name="Zeng Q."/>
            <person name="Gargeya S."/>
            <person name="Fitzgerald M."/>
            <person name="Abouelleil A."/>
            <person name="Alvarado L."/>
            <person name="Berlin A.M."/>
            <person name="Chapman S.B."/>
            <person name="Dewar J."/>
            <person name="Goldberg J."/>
            <person name="Griggs A."/>
            <person name="Gujja S."/>
            <person name="Hansen M."/>
            <person name="Howarth C."/>
            <person name="Imamovic A."/>
            <person name="Larimer J."/>
            <person name="McCowan C."/>
            <person name="Murphy C."/>
            <person name="Pearson M."/>
            <person name="Priest M."/>
            <person name="Roberts A."/>
            <person name="Saif S."/>
            <person name="Shea T."/>
            <person name="Sykes S."/>
            <person name="Wortman J."/>
            <person name="Nusbaum C."/>
            <person name="Birren B."/>
        </authorList>
    </citation>
    <scope>NUCLEOTIDE SEQUENCE [LARGE SCALE GENOMIC DNA]</scope>
    <source>
        <strain evidence="2">CBS 10117</strain>
    </source>
</reference>
<dbReference type="EMBL" id="CP144539">
    <property type="protein sequence ID" value="WWC65122.1"/>
    <property type="molecule type" value="Genomic_DNA"/>
</dbReference>
<dbReference type="KEGG" id="kdj:28971440"/>
<reference evidence="3" key="3">
    <citation type="submission" date="2024-02" db="EMBL/GenBank/DDBJ databases">
        <title>Comparative genomics of Cryptococcus and Kwoniella reveals pathogenesis evolution and contrasting modes of karyotype evolution via chromosome fusion or intercentromeric recombination.</title>
        <authorList>
            <person name="Coelho M.A."/>
            <person name="David-Palma M."/>
            <person name="Shea T."/>
            <person name="Bowers K."/>
            <person name="McGinley-Smith S."/>
            <person name="Mohammad A.W."/>
            <person name="Gnirke A."/>
            <person name="Yurkov A.M."/>
            <person name="Nowrousian M."/>
            <person name="Sun S."/>
            <person name="Cuomo C.A."/>
            <person name="Heitman J."/>
        </authorList>
    </citation>
    <scope>NUCLEOTIDE SEQUENCE</scope>
    <source>
        <strain evidence="3">CBS 10117</strain>
    </source>
</reference>
<feature type="region of interest" description="Disordered" evidence="1">
    <location>
        <begin position="57"/>
        <end position="107"/>
    </location>
</feature>
<dbReference type="GeneID" id="28971440"/>
<proteinExistence type="predicted"/>
<keyword evidence="4" id="KW-1185">Reference proteome</keyword>
<evidence type="ECO:0000313" key="2">
    <source>
        <dbReference type="EMBL" id="OBR81831.1"/>
    </source>
</evidence>
<dbReference type="EMBL" id="KI894036">
    <property type="protein sequence ID" value="OBR81831.1"/>
    <property type="molecule type" value="Genomic_DNA"/>
</dbReference>
<sequence>MWIGDDMETEEGSPTCSNVYDFTMRLCPSGPSSIDDPPYSTLDDQDNSWVDEFIRHEDDSSTVATPDFTTTATISSSDVPARIPGQSRPDGLSVTQPSPDCSTANSGGIAAYGSDNTLSHLDASLHDLSIAKSQVKLARRIRSKQCQMANRKELEELRSIPESSRTEADRAKIKKLRQRLNQARYASGQSVPRNAKSMQQTKPCLEDNSALMSEGTRFSYTSQPHHQGQGTVDEQNQVPPDSALAGTDN</sequence>
<accession>A0A1A5ZVJ6</accession>
<feature type="compositionally biased region" description="Polar residues" evidence="1">
    <location>
        <begin position="187"/>
        <end position="202"/>
    </location>
</feature>